<sequence length="180" mass="18882">MAAIEFEAAGGREASAARWLRGLMALGAVTIVLASVRYAIAMAYDMDDPNEGNPWDLEAWEWALLAAPLLLPLVVAVLLIAAGAKRLEGLRTGEDRARRAVNSLAYASAAGTGLFAAYVFWSFGFGESGFGPRTSAPGVFFGSLGDMNPVGWIGLVGFVGLVALFAGSVVLAVLTQRSRD</sequence>
<gene>
    <name evidence="2" type="ORF">GALLR39Z86_41010</name>
</gene>
<keyword evidence="1" id="KW-0472">Membrane</keyword>
<evidence type="ECO:0000256" key="1">
    <source>
        <dbReference type="SAM" id="Phobius"/>
    </source>
</evidence>
<reference evidence="2" key="1">
    <citation type="submission" date="2022-12" db="EMBL/GenBank/DDBJ databases">
        <title>Reference genome sequencing for broad-spectrum identification of bacterial and archaeal isolates by mass spectrometry.</title>
        <authorList>
            <person name="Sekiguchi Y."/>
            <person name="Tourlousse D.M."/>
        </authorList>
    </citation>
    <scope>NUCLEOTIDE SEQUENCE</scope>
    <source>
        <strain evidence="2">LLR39Z86</strain>
    </source>
</reference>
<feature type="transmembrane region" description="Helical" evidence="1">
    <location>
        <begin position="150"/>
        <end position="174"/>
    </location>
</feature>
<dbReference type="AlphaFoldDB" id="A0A9W6LJ19"/>
<proteinExistence type="predicted"/>
<feature type="transmembrane region" description="Helical" evidence="1">
    <location>
        <begin position="60"/>
        <end position="82"/>
    </location>
</feature>
<evidence type="ECO:0000313" key="3">
    <source>
        <dbReference type="Proteomes" id="UP001144313"/>
    </source>
</evidence>
<feature type="transmembrane region" description="Helical" evidence="1">
    <location>
        <begin position="20"/>
        <end position="40"/>
    </location>
</feature>
<dbReference type="RefSeq" id="WP_270114945.1">
    <property type="nucleotide sequence ID" value="NZ_BAAAOL010000007.1"/>
</dbReference>
<organism evidence="2 3">
    <name type="scientific">Glycomyces algeriensis</name>
    <dbReference type="NCBI Taxonomy" id="256037"/>
    <lineage>
        <taxon>Bacteria</taxon>
        <taxon>Bacillati</taxon>
        <taxon>Actinomycetota</taxon>
        <taxon>Actinomycetes</taxon>
        <taxon>Glycomycetales</taxon>
        <taxon>Glycomycetaceae</taxon>
        <taxon>Glycomyces</taxon>
    </lineage>
</organism>
<feature type="transmembrane region" description="Helical" evidence="1">
    <location>
        <begin position="103"/>
        <end position="123"/>
    </location>
</feature>
<name>A0A9W6LJ19_9ACTN</name>
<keyword evidence="3" id="KW-1185">Reference proteome</keyword>
<comment type="caution">
    <text evidence="2">The sequence shown here is derived from an EMBL/GenBank/DDBJ whole genome shotgun (WGS) entry which is preliminary data.</text>
</comment>
<protein>
    <submittedName>
        <fullName evidence="2">Uncharacterized protein</fullName>
    </submittedName>
</protein>
<keyword evidence="1" id="KW-1133">Transmembrane helix</keyword>
<evidence type="ECO:0000313" key="2">
    <source>
        <dbReference type="EMBL" id="GLI44251.1"/>
    </source>
</evidence>
<dbReference type="EMBL" id="BSDT01000001">
    <property type="protein sequence ID" value="GLI44251.1"/>
    <property type="molecule type" value="Genomic_DNA"/>
</dbReference>
<accession>A0A9W6LJ19</accession>
<dbReference type="Proteomes" id="UP001144313">
    <property type="component" value="Unassembled WGS sequence"/>
</dbReference>
<keyword evidence="1" id="KW-0812">Transmembrane</keyword>